<gene>
    <name evidence="3" type="ORF">FHX34_105588</name>
</gene>
<keyword evidence="2" id="KW-1133">Transmembrane helix</keyword>
<evidence type="ECO:0000313" key="3">
    <source>
        <dbReference type="EMBL" id="TWG12720.1"/>
    </source>
</evidence>
<evidence type="ECO:0000256" key="2">
    <source>
        <dbReference type="SAM" id="Phobius"/>
    </source>
</evidence>
<feature type="transmembrane region" description="Helical" evidence="2">
    <location>
        <begin position="34"/>
        <end position="53"/>
    </location>
</feature>
<evidence type="ECO:0000313" key="4">
    <source>
        <dbReference type="Proteomes" id="UP000320239"/>
    </source>
</evidence>
<protein>
    <submittedName>
        <fullName evidence="3">Uncharacterized protein</fullName>
    </submittedName>
</protein>
<dbReference type="AlphaFoldDB" id="A0A561VMA2"/>
<evidence type="ECO:0000256" key="1">
    <source>
        <dbReference type="SAM" id="MobiDB-lite"/>
    </source>
</evidence>
<organism evidence="3 4">
    <name type="scientific">Actinoplanes teichomyceticus</name>
    <dbReference type="NCBI Taxonomy" id="1867"/>
    <lineage>
        <taxon>Bacteria</taxon>
        <taxon>Bacillati</taxon>
        <taxon>Actinomycetota</taxon>
        <taxon>Actinomycetes</taxon>
        <taxon>Micromonosporales</taxon>
        <taxon>Micromonosporaceae</taxon>
        <taxon>Actinoplanes</taxon>
    </lineage>
</organism>
<name>A0A561VMA2_ACTTI</name>
<accession>A0A561VMA2</accession>
<keyword evidence="2" id="KW-0812">Transmembrane</keyword>
<dbReference type="RefSeq" id="WP_122978737.1">
    <property type="nucleotide sequence ID" value="NZ_BOMX01000088.1"/>
</dbReference>
<reference evidence="3 4" key="1">
    <citation type="submission" date="2019-06" db="EMBL/GenBank/DDBJ databases">
        <title>Sequencing the genomes of 1000 actinobacteria strains.</title>
        <authorList>
            <person name="Klenk H.-P."/>
        </authorList>
    </citation>
    <scope>NUCLEOTIDE SEQUENCE [LARGE SCALE GENOMIC DNA]</scope>
    <source>
        <strain evidence="3 4">DSM 43866</strain>
    </source>
</reference>
<comment type="caution">
    <text evidence="3">The sequence shown here is derived from an EMBL/GenBank/DDBJ whole genome shotgun (WGS) entry which is preliminary data.</text>
</comment>
<keyword evidence="4" id="KW-1185">Reference proteome</keyword>
<feature type="region of interest" description="Disordered" evidence="1">
    <location>
        <begin position="85"/>
        <end position="132"/>
    </location>
</feature>
<dbReference type="Proteomes" id="UP000320239">
    <property type="component" value="Unassembled WGS sequence"/>
</dbReference>
<sequence length="132" mass="12840">MRHGRWIGRAAFAVIVIALVGYLVRVGLARADMVASSVGAVVALASLGASYLFPAQPSARPGAARATGAGAVAVAADNEGAITTEVSGTAATAPAPRPAPGVTAAGPGSVAVGGANRAPIRTRVARDDGDGR</sequence>
<feature type="compositionally biased region" description="Low complexity" evidence="1">
    <location>
        <begin position="88"/>
        <end position="115"/>
    </location>
</feature>
<keyword evidence="2" id="KW-0472">Membrane</keyword>
<feature type="transmembrane region" description="Helical" evidence="2">
    <location>
        <begin position="7"/>
        <end position="28"/>
    </location>
</feature>
<dbReference type="EMBL" id="VIWY01000005">
    <property type="protein sequence ID" value="TWG12720.1"/>
    <property type="molecule type" value="Genomic_DNA"/>
</dbReference>
<proteinExistence type="predicted"/>